<feature type="chain" id="PRO_5047077287" evidence="1">
    <location>
        <begin position="32"/>
        <end position="184"/>
    </location>
</feature>
<name>A0ABY8QXM4_9MICO</name>
<dbReference type="EMBL" id="CP090958">
    <property type="protein sequence ID" value="WGW12935.1"/>
    <property type="molecule type" value="Genomic_DNA"/>
</dbReference>
<evidence type="ECO:0000313" key="3">
    <source>
        <dbReference type="Proteomes" id="UP001209083"/>
    </source>
</evidence>
<sequence length="184" mass="19290">MPLTHRSPRGTIAAAIIAGGALLLTPGMAHATTPDTAAAHQVAGASLALDEVENARTVIAVGKGAGISNEGIVIALMTARQESQFKNYEQAVDHDSLGIFQQRPAMGWGSPDQITDPETAAKSFYGVSDVTSNPGLTDIDGWEDMAPTEAAQAVQRSAYPDAYAQWQGWAEDFLDQNAGVAPIK</sequence>
<keyword evidence="3" id="KW-1185">Reference proteome</keyword>
<reference evidence="2 3" key="1">
    <citation type="submission" date="2023-05" db="EMBL/GenBank/DDBJ databases">
        <title>Lithophilousrod everest ZFBP1038 complete genpme.</title>
        <authorList>
            <person name="Tian M."/>
        </authorList>
    </citation>
    <scope>NUCLEOTIDE SEQUENCE [LARGE SCALE GENOMIC DNA]</scope>
    <source>
        <strain evidence="2 3">ZFBP1038</strain>
    </source>
</reference>
<organism evidence="2 3">
    <name type="scientific">Saxibacter everestensis</name>
    <dbReference type="NCBI Taxonomy" id="2909229"/>
    <lineage>
        <taxon>Bacteria</taxon>
        <taxon>Bacillati</taxon>
        <taxon>Actinomycetota</taxon>
        <taxon>Actinomycetes</taxon>
        <taxon>Micrococcales</taxon>
        <taxon>Brevibacteriaceae</taxon>
        <taxon>Saxibacter</taxon>
    </lineage>
</organism>
<protein>
    <submittedName>
        <fullName evidence="2">Peptidoglycan-binding protein</fullName>
    </submittedName>
</protein>
<dbReference type="Proteomes" id="UP001209083">
    <property type="component" value="Chromosome"/>
</dbReference>
<evidence type="ECO:0000256" key="1">
    <source>
        <dbReference type="SAM" id="SignalP"/>
    </source>
</evidence>
<keyword evidence="1" id="KW-0732">Signal</keyword>
<evidence type="ECO:0000313" key="2">
    <source>
        <dbReference type="EMBL" id="WGW12935.1"/>
    </source>
</evidence>
<accession>A0ABY8QXM4</accession>
<feature type="signal peptide" evidence="1">
    <location>
        <begin position="1"/>
        <end position="31"/>
    </location>
</feature>
<proteinExistence type="predicted"/>
<gene>
    <name evidence="2" type="ORF">LWF01_03945</name>
</gene>
<dbReference type="RefSeq" id="WP_349639743.1">
    <property type="nucleotide sequence ID" value="NZ_CP090958.1"/>
</dbReference>